<dbReference type="GO" id="GO:0005737">
    <property type="term" value="C:cytoplasm"/>
    <property type="evidence" value="ECO:0007669"/>
    <property type="project" value="TreeGrafter"/>
</dbReference>
<comment type="caution">
    <text evidence="2">The sequence shown here is derived from an EMBL/GenBank/DDBJ whole genome shotgun (WGS) entry which is preliminary data.</text>
</comment>
<dbReference type="AlphaFoldDB" id="A0A433CTR2"/>
<dbReference type="Pfam" id="PF09794">
    <property type="entry name" value="Avl9"/>
    <property type="match status" value="1"/>
</dbReference>
<sequence length="142" mass="15813">ILFYGYPVERLCTFQYSVARIRSRSSVSDQLAVRKLPQTCIGNSDSGAPELDTSRGHLRLTEARELKSGGKQSLLSYMGLPLYVFQKVSGRLRGTFFQPYLSLQQVEALTTSAYLVTTTNQIFLHHKAEIGVDVLVNVSHSS</sequence>
<dbReference type="Proteomes" id="UP000268093">
    <property type="component" value="Unassembled WGS sequence"/>
</dbReference>
<feature type="non-terminal residue" evidence="2">
    <location>
        <position position="1"/>
    </location>
</feature>
<proteinExistence type="predicted"/>
<keyword evidence="3" id="KW-1185">Reference proteome</keyword>
<evidence type="ECO:0000313" key="2">
    <source>
        <dbReference type="EMBL" id="RUP41883.1"/>
    </source>
</evidence>
<evidence type="ECO:0000259" key="1">
    <source>
        <dbReference type="Pfam" id="PF09794"/>
    </source>
</evidence>
<protein>
    <submittedName>
        <fullName evidence="2">AVL9/DENND6 domain-containing protein</fullName>
    </submittedName>
</protein>
<dbReference type="PANTHER" id="PTHR31017:SF1">
    <property type="entry name" value="LATE SECRETORY PATHWAY PROTEIN AVL9 HOMOLOG"/>
    <property type="match status" value="1"/>
</dbReference>
<feature type="domain" description="AVL9/DENND6" evidence="1">
    <location>
        <begin position="1"/>
        <end position="140"/>
    </location>
</feature>
<organism evidence="2 3">
    <name type="scientific">Jimgerdemannia flammicorona</name>
    <dbReference type="NCBI Taxonomy" id="994334"/>
    <lineage>
        <taxon>Eukaryota</taxon>
        <taxon>Fungi</taxon>
        <taxon>Fungi incertae sedis</taxon>
        <taxon>Mucoromycota</taxon>
        <taxon>Mucoromycotina</taxon>
        <taxon>Endogonomycetes</taxon>
        <taxon>Endogonales</taxon>
        <taxon>Endogonaceae</taxon>
        <taxon>Jimgerdemannia</taxon>
    </lineage>
</organism>
<gene>
    <name evidence="2" type="ORF">BC936DRAFT_138291</name>
</gene>
<dbReference type="PANTHER" id="PTHR31017">
    <property type="entry name" value="LATE SECRETORY PATHWAY PROTEIN AVL9-RELATED"/>
    <property type="match status" value="1"/>
</dbReference>
<accession>A0A433CTR2</accession>
<reference evidence="2 3" key="1">
    <citation type="journal article" date="2018" name="New Phytol.">
        <title>Phylogenomics of Endogonaceae and evolution of mycorrhizas within Mucoromycota.</title>
        <authorList>
            <person name="Chang Y."/>
            <person name="Desiro A."/>
            <person name="Na H."/>
            <person name="Sandor L."/>
            <person name="Lipzen A."/>
            <person name="Clum A."/>
            <person name="Barry K."/>
            <person name="Grigoriev I.V."/>
            <person name="Martin F.M."/>
            <person name="Stajich J.E."/>
            <person name="Smith M.E."/>
            <person name="Bonito G."/>
            <person name="Spatafora J.W."/>
        </authorList>
    </citation>
    <scope>NUCLEOTIDE SEQUENCE [LARGE SCALE GENOMIC DNA]</scope>
    <source>
        <strain evidence="2 3">GMNB39</strain>
    </source>
</reference>
<dbReference type="InterPro" id="IPR051731">
    <property type="entry name" value="DENND11/AVL9_GEFs"/>
</dbReference>
<name>A0A433CTR2_9FUNG</name>
<evidence type="ECO:0000313" key="3">
    <source>
        <dbReference type="Proteomes" id="UP000268093"/>
    </source>
</evidence>
<dbReference type="InterPro" id="IPR018307">
    <property type="entry name" value="ABL9/DENND6_dom"/>
</dbReference>
<dbReference type="OrthoDB" id="192887at2759"/>
<dbReference type="EMBL" id="RBNI01012876">
    <property type="protein sequence ID" value="RUP41883.1"/>
    <property type="molecule type" value="Genomic_DNA"/>
</dbReference>